<dbReference type="Proteomes" id="UP000386847">
    <property type="component" value="Chromosome"/>
</dbReference>
<protein>
    <submittedName>
        <fullName evidence="4">Amidohydrolase family protein</fullName>
    </submittedName>
</protein>
<organism evidence="4 5">
    <name type="scientific">Raineyella fluvialis</name>
    <dbReference type="NCBI Taxonomy" id="2662261"/>
    <lineage>
        <taxon>Bacteria</taxon>
        <taxon>Bacillati</taxon>
        <taxon>Actinomycetota</taxon>
        <taxon>Actinomycetes</taxon>
        <taxon>Propionibacteriales</taxon>
        <taxon>Propionibacteriaceae</taxon>
        <taxon>Raineyella</taxon>
    </lineage>
</organism>
<dbReference type="PANTHER" id="PTHR21240">
    <property type="entry name" value="2-AMINO-3-CARBOXYLMUCONATE-6-SEMIALDEHYDE DECARBOXYLASE"/>
    <property type="match status" value="1"/>
</dbReference>
<dbReference type="SUPFAM" id="SSF51556">
    <property type="entry name" value="Metallo-dependent hydrolases"/>
    <property type="match status" value="1"/>
</dbReference>
<dbReference type="RefSeq" id="WP_153572350.1">
    <property type="nucleotide sequence ID" value="NZ_CP045725.1"/>
</dbReference>
<evidence type="ECO:0000313" key="4">
    <source>
        <dbReference type="EMBL" id="QGF23820.1"/>
    </source>
</evidence>
<evidence type="ECO:0000259" key="3">
    <source>
        <dbReference type="Pfam" id="PF04909"/>
    </source>
</evidence>
<dbReference type="PANTHER" id="PTHR21240:SF28">
    <property type="entry name" value="ISO-OROTATE DECARBOXYLASE (EUROFUNG)"/>
    <property type="match status" value="1"/>
</dbReference>
<keyword evidence="4" id="KW-0378">Hydrolase</keyword>
<feature type="domain" description="Amidohydrolase-related" evidence="3">
    <location>
        <begin position="38"/>
        <end position="362"/>
    </location>
</feature>
<dbReference type="EMBL" id="CP045725">
    <property type="protein sequence ID" value="QGF23820.1"/>
    <property type="molecule type" value="Genomic_DNA"/>
</dbReference>
<dbReference type="GO" id="GO:0005737">
    <property type="term" value="C:cytoplasm"/>
    <property type="evidence" value="ECO:0007669"/>
    <property type="project" value="TreeGrafter"/>
</dbReference>
<dbReference type="KEGG" id="rain:Rai3103_09200"/>
<keyword evidence="1" id="KW-0456">Lyase</keyword>
<dbReference type="InterPro" id="IPR006680">
    <property type="entry name" value="Amidohydro-rel"/>
</dbReference>
<dbReference type="GO" id="GO:0016831">
    <property type="term" value="F:carboxy-lyase activity"/>
    <property type="evidence" value="ECO:0007669"/>
    <property type="project" value="InterPro"/>
</dbReference>
<accession>A0A5Q2FA21</accession>
<dbReference type="AlphaFoldDB" id="A0A5Q2FA21"/>
<dbReference type="Gene3D" id="3.20.20.140">
    <property type="entry name" value="Metal-dependent hydrolases"/>
    <property type="match status" value="1"/>
</dbReference>
<evidence type="ECO:0000256" key="1">
    <source>
        <dbReference type="ARBA" id="ARBA00023239"/>
    </source>
</evidence>
<evidence type="ECO:0000313" key="5">
    <source>
        <dbReference type="Proteomes" id="UP000386847"/>
    </source>
</evidence>
<keyword evidence="5" id="KW-1185">Reference proteome</keyword>
<dbReference type="InterPro" id="IPR032466">
    <property type="entry name" value="Metal_Hydrolase"/>
</dbReference>
<feature type="region of interest" description="Disordered" evidence="2">
    <location>
        <begin position="1"/>
        <end position="33"/>
    </location>
</feature>
<sequence length="363" mass="38440">MDGVEQVTGTTATGRAPVQPGLSGHSWTRDPGAPHPVVDVHAHVMPLPFLEWLAGEGLADLSRVRDEVIQLDPRLSGVPAGTPLPLPITMYGGTERIDEMDEAGVDVQAVSLPPFLMASTCDDADLVREVVGRGNDALAEFVHQAPDYFVALGGVPLGLPGVADEAVRCLDQLGMHGVAIGSQGSGADLDATVNEPLWGLLAARQVFTFLHPSTSPAPDRTAEYWFPQLVGYPMETALAATRLVFAGVTERHSFPLCLAHGGGCLPALRGRLTMGWERKPQARTTAEVPRALLDRLYYDTAVFDPVLLRRLVEDVGADHVLAGTDYPFDLADPDPVASVGAVLGGTEAEAVLGRTAAALLRLT</sequence>
<evidence type="ECO:0000256" key="2">
    <source>
        <dbReference type="SAM" id="MobiDB-lite"/>
    </source>
</evidence>
<proteinExistence type="predicted"/>
<dbReference type="GO" id="GO:0019748">
    <property type="term" value="P:secondary metabolic process"/>
    <property type="evidence" value="ECO:0007669"/>
    <property type="project" value="TreeGrafter"/>
</dbReference>
<dbReference type="InterPro" id="IPR032465">
    <property type="entry name" value="ACMSD"/>
</dbReference>
<gene>
    <name evidence="4" type="ORF">Rai3103_09200</name>
</gene>
<dbReference type="Pfam" id="PF04909">
    <property type="entry name" value="Amidohydro_2"/>
    <property type="match status" value="1"/>
</dbReference>
<dbReference type="GO" id="GO:0016787">
    <property type="term" value="F:hydrolase activity"/>
    <property type="evidence" value="ECO:0007669"/>
    <property type="project" value="UniProtKB-KW"/>
</dbReference>
<reference evidence="4 5" key="1">
    <citation type="submission" date="2019-10" db="EMBL/GenBank/DDBJ databases">
        <title>Genomic analysis of Raineyella sp. CBA3103.</title>
        <authorList>
            <person name="Roh S.W."/>
        </authorList>
    </citation>
    <scope>NUCLEOTIDE SEQUENCE [LARGE SCALE GENOMIC DNA]</scope>
    <source>
        <strain evidence="4 5">CBA3103</strain>
    </source>
</reference>
<name>A0A5Q2FA21_9ACTN</name>